<name>A0A6J8E314_MYTCO</name>
<evidence type="ECO:0000313" key="2">
    <source>
        <dbReference type="Proteomes" id="UP000507470"/>
    </source>
</evidence>
<organism evidence="1 2">
    <name type="scientific">Mytilus coruscus</name>
    <name type="common">Sea mussel</name>
    <dbReference type="NCBI Taxonomy" id="42192"/>
    <lineage>
        <taxon>Eukaryota</taxon>
        <taxon>Metazoa</taxon>
        <taxon>Spiralia</taxon>
        <taxon>Lophotrochozoa</taxon>
        <taxon>Mollusca</taxon>
        <taxon>Bivalvia</taxon>
        <taxon>Autobranchia</taxon>
        <taxon>Pteriomorphia</taxon>
        <taxon>Mytilida</taxon>
        <taxon>Mytiloidea</taxon>
        <taxon>Mytilidae</taxon>
        <taxon>Mytilinae</taxon>
        <taxon>Mytilus</taxon>
    </lineage>
</organism>
<dbReference type="Proteomes" id="UP000507470">
    <property type="component" value="Unassembled WGS sequence"/>
</dbReference>
<dbReference type="AlphaFoldDB" id="A0A6J8E314"/>
<proteinExistence type="predicted"/>
<gene>
    <name evidence="1" type="ORF">MCOR_47544</name>
</gene>
<dbReference type="OrthoDB" id="6085853at2759"/>
<accession>A0A6J8E314</accession>
<reference evidence="1 2" key="1">
    <citation type="submission" date="2020-06" db="EMBL/GenBank/DDBJ databases">
        <authorList>
            <person name="Li R."/>
            <person name="Bekaert M."/>
        </authorList>
    </citation>
    <scope>NUCLEOTIDE SEQUENCE [LARGE SCALE GENOMIC DNA]</scope>
    <source>
        <strain evidence="2">wild</strain>
    </source>
</reference>
<sequence>MSCAPIGWSSGKMNLHFKPVLPTDSGMFSIMHKSAKRYSPKELREDIRNVDIARRILHRQRMSVKLFAGHRRPAKDEILDVSQRLYKDSRECLLRKNLNHLPPVTQAHYATDDVRDVVDRLSTYDPEKIPESKGQVVKLPTPIVYKKKYTEEEVRDIVKRLAQYDPKKWPAESRGGAPNVVSQIPRQTMARVKKCSADEVQEIVDRLYTFDDPKSESRGKTAISLPARGNTWI</sequence>
<evidence type="ECO:0000313" key="1">
    <source>
        <dbReference type="EMBL" id="CAC5414797.1"/>
    </source>
</evidence>
<dbReference type="EMBL" id="CACVKT020008353">
    <property type="protein sequence ID" value="CAC5414797.1"/>
    <property type="molecule type" value="Genomic_DNA"/>
</dbReference>
<protein>
    <submittedName>
        <fullName evidence="1">Uncharacterized protein</fullName>
    </submittedName>
</protein>
<keyword evidence="2" id="KW-1185">Reference proteome</keyword>